<evidence type="ECO:0000256" key="2">
    <source>
        <dbReference type="SAM" id="Phobius"/>
    </source>
</evidence>
<gene>
    <name evidence="3" type="ORF">BXYJ_LOCUS8535</name>
</gene>
<feature type="compositionally biased region" description="Basic and acidic residues" evidence="1">
    <location>
        <begin position="484"/>
        <end position="515"/>
    </location>
</feature>
<dbReference type="WBParaSite" id="BXY_1044000.1">
    <property type="protein sequence ID" value="BXY_1044000.1"/>
    <property type="gene ID" value="BXY_1044000"/>
</dbReference>
<protein>
    <submittedName>
        <fullName evidence="3">(pine wood nematode) hypothetical protein</fullName>
    </submittedName>
</protein>
<dbReference type="EMBL" id="CAJFDI010000004">
    <property type="protein sequence ID" value="CAD5225420.1"/>
    <property type="molecule type" value="Genomic_DNA"/>
</dbReference>
<evidence type="ECO:0000313" key="4">
    <source>
        <dbReference type="EMBL" id="CAG9114533.1"/>
    </source>
</evidence>
<evidence type="ECO:0000313" key="5">
    <source>
        <dbReference type="Proteomes" id="UP000095284"/>
    </source>
</evidence>
<evidence type="ECO:0000313" key="6">
    <source>
        <dbReference type="Proteomes" id="UP000659654"/>
    </source>
</evidence>
<feature type="transmembrane region" description="Helical" evidence="2">
    <location>
        <begin position="161"/>
        <end position="183"/>
    </location>
</feature>
<keyword evidence="2" id="KW-0812">Transmembrane</keyword>
<feature type="region of interest" description="Disordered" evidence="1">
    <location>
        <begin position="215"/>
        <end position="319"/>
    </location>
</feature>
<feature type="region of interest" description="Disordered" evidence="1">
    <location>
        <begin position="565"/>
        <end position="706"/>
    </location>
</feature>
<keyword evidence="2" id="KW-1133">Transmembrane helix</keyword>
<feature type="compositionally biased region" description="Basic and acidic residues" evidence="1">
    <location>
        <begin position="292"/>
        <end position="308"/>
    </location>
</feature>
<name>A0A1I7SBP1_BURXY</name>
<reference evidence="4" key="2">
    <citation type="submission" date="2020-08" db="EMBL/GenBank/DDBJ databases">
        <authorList>
            <person name="Kikuchi T."/>
        </authorList>
    </citation>
    <scope>NUCLEOTIDE SEQUENCE</scope>
    <source>
        <strain evidence="3">Ka4C1</strain>
    </source>
</reference>
<keyword evidence="6" id="KW-1185">Reference proteome</keyword>
<feature type="compositionally biased region" description="Basic and acidic residues" evidence="1">
    <location>
        <begin position="882"/>
        <end position="891"/>
    </location>
</feature>
<feature type="region of interest" description="Disordered" evidence="1">
    <location>
        <begin position="336"/>
        <end position="549"/>
    </location>
</feature>
<dbReference type="Proteomes" id="UP000659654">
    <property type="component" value="Unassembled WGS sequence"/>
</dbReference>
<accession>A0A1I7SBP1</accession>
<feature type="compositionally biased region" description="Basic and acidic residues" evidence="1">
    <location>
        <begin position="352"/>
        <end position="364"/>
    </location>
</feature>
<feature type="compositionally biased region" description="Low complexity" evidence="1">
    <location>
        <begin position="389"/>
        <end position="406"/>
    </location>
</feature>
<feature type="compositionally biased region" description="Polar residues" evidence="1">
    <location>
        <begin position="336"/>
        <end position="347"/>
    </location>
</feature>
<dbReference type="Proteomes" id="UP000582659">
    <property type="component" value="Unassembled WGS sequence"/>
</dbReference>
<feature type="compositionally biased region" description="Basic and acidic residues" evidence="1">
    <location>
        <begin position="627"/>
        <end position="653"/>
    </location>
</feature>
<feature type="compositionally biased region" description="Basic and acidic residues" evidence="1">
    <location>
        <begin position="578"/>
        <end position="619"/>
    </location>
</feature>
<feature type="region of interest" description="Disordered" evidence="1">
    <location>
        <begin position="970"/>
        <end position="990"/>
    </location>
</feature>
<evidence type="ECO:0000313" key="7">
    <source>
        <dbReference type="WBParaSite" id="BXY_1044000.1"/>
    </source>
</evidence>
<dbReference type="EMBL" id="CAJFCV020000004">
    <property type="protein sequence ID" value="CAG9114533.1"/>
    <property type="molecule type" value="Genomic_DNA"/>
</dbReference>
<evidence type="ECO:0000313" key="3">
    <source>
        <dbReference type="EMBL" id="CAD5225420.1"/>
    </source>
</evidence>
<feature type="compositionally biased region" description="Basic and acidic residues" evidence="1">
    <location>
        <begin position="842"/>
        <end position="875"/>
    </location>
</feature>
<feature type="compositionally biased region" description="Polar residues" evidence="1">
    <location>
        <begin position="537"/>
        <end position="549"/>
    </location>
</feature>
<keyword evidence="2" id="KW-0472">Membrane</keyword>
<reference evidence="7" key="1">
    <citation type="submission" date="2016-11" db="UniProtKB">
        <authorList>
            <consortium name="WormBaseParasite"/>
        </authorList>
    </citation>
    <scope>IDENTIFICATION</scope>
</reference>
<feature type="region of interest" description="Disordered" evidence="1">
    <location>
        <begin position="790"/>
        <end position="939"/>
    </location>
</feature>
<feature type="compositionally biased region" description="Basic and acidic residues" evidence="1">
    <location>
        <begin position="917"/>
        <end position="928"/>
    </location>
</feature>
<evidence type="ECO:0000256" key="1">
    <source>
        <dbReference type="SAM" id="MobiDB-lite"/>
    </source>
</evidence>
<feature type="compositionally biased region" description="Acidic residues" evidence="1">
    <location>
        <begin position="892"/>
        <end position="901"/>
    </location>
</feature>
<dbReference type="Proteomes" id="UP000095284">
    <property type="component" value="Unplaced"/>
</dbReference>
<proteinExistence type="predicted"/>
<sequence>MKRVENGESKRSASFPDVSSMLKRQRSDLERKLRNLHFVHCVEKVELIDQYDPDCWVCQKESNLVKDLKSTLAEHRRLGILDDELQLLNKGYQKWILSLEAGHNNCSTKAVTISNAIKKALFNKSSDSLPGKLEKEPEEKEKMIREMGESKEILLRKPTSIFILHFPPVCVIYMAGGFLFALVEIRAVKIGSQQSQHEEQPTSSDSREIPAEELAEKQHHWIPRPIARETKRPSQKNVQFVFEDSDQEEQPEMPAKKRPRNSEPGVIVRDEESLTEYFKPATPTSQKRRRLTERQKEVLSSKKDKLPFIDDDTQQTSSNSISILKKRLPAEYLIDSQQDSENLSQNAMDALPIREEVDEKRPLKDSLNSQEKAIGPTDFSCITVEKSPSKSPRQPRSPLRLSCSPRVESPARKSVPTTPKGAHSKKNTPKSERRKSPARVLRPRSPAGKVIGEENALLTDEESEGSLSDRPSEKKPKKKRQYRKKNDEAKETEKGDHLFKEKVDDEKKRSDDEAKRIRKERIQAMLGKNKECEKAANSPTPLVKTKSSSNMGLVLPQIVKKIEENGAKMEETNGNEAVEEKKVKETSENKDDLAPKATENQDEKKKNEDVCEKVDEPQKESAVLIEKVAKEEKTEDPVESKEEKEELNKRDESQESVIIVDEVLKTPPKSAGPPKVEGTPQSILRKDETPKSHRSERRVTFSAESDRRFRPRKVPAADCIAPDLVFCNESITSMCMRLAPKKQGIRLDNVLKRKSIWTIGDFAGLSPSVIKQVPFIKEPKLENVHNFLTSYKPSTSSSSQEKPPVQSTPRAEEMSPAKSDISYASTLNETPIKKRNTLSFEDTTKSTKSIEKQLDSETKTVEESRSEEIIEKPESQEMEVESVEKEKVNEDKVEEIDEAVENVEKPESQEIPPSPEDQAKLTEGDCHTPVKANNTSKRICTPMPSRSVLAMLSTADDDFYDDSILEGFEMPKESEKKSEKDQDLSNKDTKQELEKINEKLDRLLEIQPKKGDVDLNQMDAISIVNHLHAKFLEFDPPPSRECNLLSAALCQFMNTLCQRQLLNNAK</sequence>
<dbReference type="OrthoDB" id="5399929at2759"/>
<organism evidence="5 7">
    <name type="scientific">Bursaphelenchus xylophilus</name>
    <name type="common">Pinewood nematode worm</name>
    <name type="synonym">Aphelenchoides xylophilus</name>
    <dbReference type="NCBI Taxonomy" id="6326"/>
    <lineage>
        <taxon>Eukaryota</taxon>
        <taxon>Metazoa</taxon>
        <taxon>Ecdysozoa</taxon>
        <taxon>Nematoda</taxon>
        <taxon>Chromadorea</taxon>
        <taxon>Rhabditida</taxon>
        <taxon>Tylenchina</taxon>
        <taxon>Tylenchomorpha</taxon>
        <taxon>Aphelenchoidea</taxon>
        <taxon>Aphelenchoididae</taxon>
        <taxon>Bursaphelenchus</taxon>
    </lineage>
</organism>
<feature type="compositionally biased region" description="Basic and acidic residues" evidence="1">
    <location>
        <begin position="684"/>
        <end position="706"/>
    </location>
</feature>
<dbReference type="AlphaFoldDB" id="A0A1I7SBP1"/>